<dbReference type="PROSITE" id="PS51365">
    <property type="entry name" value="RENAL_DIPEPTIDASE_2"/>
    <property type="match status" value="1"/>
</dbReference>
<dbReference type="GO" id="GO:0006508">
    <property type="term" value="P:proteolysis"/>
    <property type="evidence" value="ECO:0007669"/>
    <property type="project" value="InterPro"/>
</dbReference>
<dbReference type="InterPro" id="IPR032466">
    <property type="entry name" value="Metal_Hydrolase"/>
</dbReference>
<reference evidence="1 2" key="1">
    <citation type="submission" date="2019-06" db="EMBL/GenBank/DDBJ databases">
        <title>Whole geneome sequnce of Mycobacteroides chelonae M77 isolated from bovine milk from Meghalaya, India.</title>
        <authorList>
            <person name="Vise E."/>
            <person name="Das S."/>
            <person name="Garg A."/>
            <person name="Ghatak S."/>
            <person name="Shakuntala I."/>
            <person name="Milton A.A.P."/>
            <person name="Karam A."/>
            <person name="Sanjukta R."/>
            <person name="Puro K."/>
            <person name="Sen A."/>
        </authorList>
    </citation>
    <scope>NUCLEOTIDE SEQUENCE [LARGE SCALE GENOMIC DNA]</scope>
    <source>
        <strain evidence="1 2">M77</strain>
    </source>
</reference>
<dbReference type="Pfam" id="PF01244">
    <property type="entry name" value="Peptidase_M19"/>
    <property type="match status" value="1"/>
</dbReference>
<gene>
    <name evidence="1" type="ORF">FJK96_00265</name>
</gene>
<dbReference type="PANTHER" id="PTHR10443:SF12">
    <property type="entry name" value="DIPEPTIDASE"/>
    <property type="match status" value="1"/>
</dbReference>
<dbReference type="GO" id="GO:0070573">
    <property type="term" value="F:metallodipeptidase activity"/>
    <property type="evidence" value="ECO:0007669"/>
    <property type="project" value="InterPro"/>
</dbReference>
<sequence length="328" mass="36531">MLTIDALQFSVPVRARFEEWRKGEIDAVHVTVAIWEDSTETLREIGKWQRRLAENADLILPARTVEDIYEAQRTGRTAVILGFQNSSPFEADLDLVEGFHEAGVRIAQLTYNTMNAAGSGCWEDPHNGLSRTFGVNLIREMNNTGMVVDVSHSNERTCFEAFEASSQPVAITHANPTDFVGTGAELAARNKSRRLLEAMAEQGGVIGLSMYPRIAPNGIDCSLDDFCDMVEWTAAAIGIDHVGFGSDFYIGQNDEEVLWWRQGRWSRTSMVPLSGYQPFPGWFGQSAGYPIILDALRGRGFTEADIEKIAGGNWERLFRANWEGSCLR</sequence>
<dbReference type="Gene3D" id="3.20.20.140">
    <property type="entry name" value="Metal-dependent hydrolases"/>
    <property type="match status" value="1"/>
</dbReference>
<accession>A0AB73TVW5</accession>
<dbReference type="AlphaFoldDB" id="A0AB73TVW5"/>
<proteinExistence type="predicted"/>
<dbReference type="RefSeq" id="WP_070948213.1">
    <property type="nucleotide sequence ID" value="NZ_CP041150.1"/>
</dbReference>
<dbReference type="EMBL" id="CP041150">
    <property type="protein sequence ID" value="QDF68770.1"/>
    <property type="molecule type" value="Genomic_DNA"/>
</dbReference>
<dbReference type="PANTHER" id="PTHR10443">
    <property type="entry name" value="MICROSOMAL DIPEPTIDASE"/>
    <property type="match status" value="1"/>
</dbReference>
<dbReference type="Proteomes" id="UP000317728">
    <property type="component" value="Chromosome"/>
</dbReference>
<name>A0AB73TVW5_MYCCH</name>
<evidence type="ECO:0000313" key="1">
    <source>
        <dbReference type="EMBL" id="QDF68770.1"/>
    </source>
</evidence>
<organism evidence="1 2">
    <name type="scientific">Mycobacteroides chelonae</name>
    <name type="common">Mycobacterium chelonae</name>
    <dbReference type="NCBI Taxonomy" id="1774"/>
    <lineage>
        <taxon>Bacteria</taxon>
        <taxon>Bacillati</taxon>
        <taxon>Actinomycetota</taxon>
        <taxon>Actinomycetes</taxon>
        <taxon>Mycobacteriales</taxon>
        <taxon>Mycobacteriaceae</taxon>
        <taxon>Mycobacteroides</taxon>
    </lineage>
</organism>
<dbReference type="InterPro" id="IPR008257">
    <property type="entry name" value="Pept_M19"/>
</dbReference>
<evidence type="ECO:0000313" key="2">
    <source>
        <dbReference type="Proteomes" id="UP000317728"/>
    </source>
</evidence>
<protein>
    <submittedName>
        <fullName evidence="1">Dipeptidase</fullName>
    </submittedName>
</protein>
<dbReference type="SUPFAM" id="SSF51556">
    <property type="entry name" value="Metallo-dependent hydrolases"/>
    <property type="match status" value="1"/>
</dbReference>